<keyword evidence="3" id="KW-1185">Reference proteome</keyword>
<sequence>MAPHVPASARKVGLAGGGSRRWRRGSSELGHGEEAIVAGFGEEAAASLAAARRQQQPGLVRSRVGLVKSGGWWLDLFHGGIVE</sequence>
<gene>
    <name evidence="2" type="ORF">E2562_012827</name>
</gene>
<dbReference type="AlphaFoldDB" id="A0A6G1CN45"/>
<accession>A0A6G1CN45</accession>
<dbReference type="EMBL" id="SPHZ02000008">
    <property type="protein sequence ID" value="KAF0902045.1"/>
    <property type="molecule type" value="Genomic_DNA"/>
</dbReference>
<dbReference type="Proteomes" id="UP000479710">
    <property type="component" value="Unassembled WGS sequence"/>
</dbReference>
<protein>
    <submittedName>
        <fullName evidence="2">Uncharacterized protein</fullName>
    </submittedName>
</protein>
<name>A0A6G1CN45_9ORYZ</name>
<evidence type="ECO:0000256" key="1">
    <source>
        <dbReference type="SAM" id="MobiDB-lite"/>
    </source>
</evidence>
<feature type="region of interest" description="Disordered" evidence="1">
    <location>
        <begin position="1"/>
        <end position="27"/>
    </location>
</feature>
<feature type="non-terminal residue" evidence="2">
    <location>
        <position position="83"/>
    </location>
</feature>
<proteinExistence type="predicted"/>
<evidence type="ECO:0000313" key="3">
    <source>
        <dbReference type="Proteomes" id="UP000479710"/>
    </source>
</evidence>
<organism evidence="2 3">
    <name type="scientific">Oryza meyeriana var. granulata</name>
    <dbReference type="NCBI Taxonomy" id="110450"/>
    <lineage>
        <taxon>Eukaryota</taxon>
        <taxon>Viridiplantae</taxon>
        <taxon>Streptophyta</taxon>
        <taxon>Embryophyta</taxon>
        <taxon>Tracheophyta</taxon>
        <taxon>Spermatophyta</taxon>
        <taxon>Magnoliopsida</taxon>
        <taxon>Liliopsida</taxon>
        <taxon>Poales</taxon>
        <taxon>Poaceae</taxon>
        <taxon>BOP clade</taxon>
        <taxon>Oryzoideae</taxon>
        <taxon>Oryzeae</taxon>
        <taxon>Oryzinae</taxon>
        <taxon>Oryza</taxon>
        <taxon>Oryza meyeriana</taxon>
    </lineage>
</organism>
<evidence type="ECO:0000313" key="2">
    <source>
        <dbReference type="EMBL" id="KAF0902045.1"/>
    </source>
</evidence>
<reference evidence="2 3" key="1">
    <citation type="submission" date="2019-11" db="EMBL/GenBank/DDBJ databases">
        <title>Whole genome sequence of Oryza granulata.</title>
        <authorList>
            <person name="Li W."/>
        </authorList>
    </citation>
    <scope>NUCLEOTIDE SEQUENCE [LARGE SCALE GENOMIC DNA]</scope>
    <source>
        <strain evidence="3">cv. Menghai</strain>
        <tissue evidence="2">Leaf</tissue>
    </source>
</reference>
<comment type="caution">
    <text evidence="2">The sequence shown here is derived from an EMBL/GenBank/DDBJ whole genome shotgun (WGS) entry which is preliminary data.</text>
</comment>